<dbReference type="Proteomes" id="UP001178507">
    <property type="component" value="Unassembled WGS sequence"/>
</dbReference>
<dbReference type="PANTHER" id="PTHR13164">
    <property type="entry name" value="CALICYLIN BINDING PROTEIN"/>
    <property type="match status" value="1"/>
</dbReference>
<feature type="domain" description="CS" evidence="2">
    <location>
        <begin position="205"/>
        <end position="306"/>
    </location>
</feature>
<feature type="region of interest" description="Disordered" evidence="1">
    <location>
        <begin position="170"/>
        <end position="204"/>
    </location>
</feature>
<evidence type="ECO:0000313" key="4">
    <source>
        <dbReference type="Proteomes" id="UP001178507"/>
    </source>
</evidence>
<dbReference type="AlphaFoldDB" id="A0AA36HZL8"/>
<dbReference type="Gene3D" id="2.60.40.790">
    <property type="match status" value="1"/>
</dbReference>
<dbReference type="SUPFAM" id="SSF49764">
    <property type="entry name" value="HSP20-like chaperones"/>
    <property type="match status" value="1"/>
</dbReference>
<dbReference type="EMBL" id="CAUJNA010000524">
    <property type="protein sequence ID" value="CAJ1378229.1"/>
    <property type="molecule type" value="Genomic_DNA"/>
</dbReference>
<dbReference type="PANTHER" id="PTHR13164:SF3">
    <property type="entry name" value="CALCYCLIN-BINDING PROTEIN"/>
    <property type="match status" value="1"/>
</dbReference>
<dbReference type="CDD" id="cd06468">
    <property type="entry name" value="p23_CacyBP"/>
    <property type="match status" value="1"/>
</dbReference>
<keyword evidence="4" id="KW-1185">Reference proteome</keyword>
<dbReference type="PROSITE" id="PS51203">
    <property type="entry name" value="CS"/>
    <property type="match status" value="1"/>
</dbReference>
<evidence type="ECO:0000259" key="2">
    <source>
        <dbReference type="PROSITE" id="PS51203"/>
    </source>
</evidence>
<accession>A0AA36HZL8</accession>
<sequence>MGLVWLERPRRVPEGGFSFDLKVRVHSGFEEEDPEDPLVRLLRQPALCEIASPSDAVPEVAYVSSPVGAWRKAPGEVSDGRLTPARALGRALRDPKRWERARERALDADGQPKNAAGTFALKPRKSHLRACKRTPGLDPMALEDAAELEALLQQAKRPAVQQELQKLLKQFQAAAEKPPAPEPAEPKAAEPKAAEPKAELRPTGPWEEITTFALDLGGMNSDIVVDVRLKGVEALPQENVTCDFKPDSFDLKVLNLEGHNYRFLRTNLEKDIVPGESSIRVKKNHVLVTLRKVKEKYGYESWMDLCAKGKRRSAAKDTTDPQDGLMSMMKDLYEDGDDNMKKIIGEAMYKARSGQSDPKDMTNLDNMEL</sequence>
<name>A0AA36HZL8_9DINO</name>
<evidence type="ECO:0000313" key="3">
    <source>
        <dbReference type="EMBL" id="CAJ1378229.1"/>
    </source>
</evidence>
<reference evidence="3" key="1">
    <citation type="submission" date="2023-08" db="EMBL/GenBank/DDBJ databases">
        <authorList>
            <person name="Chen Y."/>
            <person name="Shah S."/>
            <person name="Dougan E. K."/>
            <person name="Thang M."/>
            <person name="Chan C."/>
        </authorList>
    </citation>
    <scope>NUCLEOTIDE SEQUENCE</scope>
</reference>
<dbReference type="InterPro" id="IPR052289">
    <property type="entry name" value="Calcyclin-binding_UBL-bridge"/>
</dbReference>
<dbReference type="InterPro" id="IPR007052">
    <property type="entry name" value="CS_dom"/>
</dbReference>
<dbReference type="Pfam" id="PF04969">
    <property type="entry name" value="CS"/>
    <property type="match status" value="1"/>
</dbReference>
<gene>
    <name evidence="3" type="ORF">EVOR1521_LOCUS6826</name>
</gene>
<dbReference type="GO" id="GO:0044548">
    <property type="term" value="F:S100 protein binding"/>
    <property type="evidence" value="ECO:0007669"/>
    <property type="project" value="InterPro"/>
</dbReference>
<dbReference type="InterPro" id="IPR008978">
    <property type="entry name" value="HSP20-like_chaperone"/>
</dbReference>
<comment type="caution">
    <text evidence="3">The sequence shown here is derived from an EMBL/GenBank/DDBJ whole genome shotgun (WGS) entry which is preliminary data.</text>
</comment>
<protein>
    <recommendedName>
        <fullName evidence="2">CS domain-containing protein</fullName>
    </recommendedName>
</protein>
<dbReference type="GO" id="GO:0015631">
    <property type="term" value="F:tubulin binding"/>
    <property type="evidence" value="ECO:0007669"/>
    <property type="project" value="InterPro"/>
</dbReference>
<dbReference type="GO" id="GO:0005634">
    <property type="term" value="C:nucleus"/>
    <property type="evidence" value="ECO:0007669"/>
    <property type="project" value="TreeGrafter"/>
</dbReference>
<feature type="compositionally biased region" description="Basic and acidic residues" evidence="1">
    <location>
        <begin position="184"/>
        <end position="200"/>
    </location>
</feature>
<dbReference type="InterPro" id="IPR037893">
    <property type="entry name" value="CS_CacyBP"/>
</dbReference>
<evidence type="ECO:0000256" key="1">
    <source>
        <dbReference type="SAM" id="MobiDB-lite"/>
    </source>
</evidence>
<organism evidence="3 4">
    <name type="scientific">Effrenium voratum</name>
    <dbReference type="NCBI Taxonomy" id="2562239"/>
    <lineage>
        <taxon>Eukaryota</taxon>
        <taxon>Sar</taxon>
        <taxon>Alveolata</taxon>
        <taxon>Dinophyceae</taxon>
        <taxon>Suessiales</taxon>
        <taxon>Symbiodiniaceae</taxon>
        <taxon>Effrenium</taxon>
    </lineage>
</organism>
<proteinExistence type="predicted"/>
<dbReference type="GO" id="GO:0031625">
    <property type="term" value="F:ubiquitin protein ligase binding"/>
    <property type="evidence" value="ECO:0007669"/>
    <property type="project" value="InterPro"/>
</dbReference>